<feature type="transmembrane region" description="Helical" evidence="5">
    <location>
        <begin position="362"/>
        <end position="383"/>
    </location>
</feature>
<evidence type="ECO:0000256" key="4">
    <source>
        <dbReference type="ARBA" id="ARBA00023136"/>
    </source>
</evidence>
<keyword evidence="2 5" id="KW-0812">Transmembrane</keyword>
<dbReference type="Gene3D" id="1.20.1250.20">
    <property type="entry name" value="MFS general substrate transporter like domains"/>
    <property type="match status" value="1"/>
</dbReference>
<dbReference type="GO" id="GO:0022857">
    <property type="term" value="F:transmembrane transporter activity"/>
    <property type="evidence" value="ECO:0007669"/>
    <property type="project" value="InterPro"/>
</dbReference>
<keyword evidence="4 5" id="KW-0472">Membrane</keyword>
<dbReference type="GO" id="GO:0016020">
    <property type="term" value="C:membrane"/>
    <property type="evidence" value="ECO:0007669"/>
    <property type="project" value="UniProtKB-SubCell"/>
</dbReference>
<keyword evidence="7" id="KW-1185">Reference proteome</keyword>
<feature type="transmembrane region" description="Helical" evidence="5">
    <location>
        <begin position="137"/>
        <end position="157"/>
    </location>
</feature>
<proteinExistence type="predicted"/>
<evidence type="ECO:0000256" key="3">
    <source>
        <dbReference type="ARBA" id="ARBA00022989"/>
    </source>
</evidence>
<evidence type="ECO:0000256" key="2">
    <source>
        <dbReference type="ARBA" id="ARBA00022692"/>
    </source>
</evidence>
<dbReference type="InterPro" id="IPR036259">
    <property type="entry name" value="MFS_trans_sf"/>
</dbReference>
<dbReference type="InterPro" id="IPR051617">
    <property type="entry name" value="UNC-93-like_regulator"/>
</dbReference>
<dbReference type="InterPro" id="IPR011701">
    <property type="entry name" value="MFS"/>
</dbReference>
<name>A0A6A6QJM8_9PEZI</name>
<protein>
    <submittedName>
        <fullName evidence="6">MFS general substrate transporter</fullName>
    </submittedName>
</protein>
<dbReference type="Pfam" id="PF07690">
    <property type="entry name" value="MFS_1"/>
    <property type="match status" value="1"/>
</dbReference>
<evidence type="ECO:0000256" key="1">
    <source>
        <dbReference type="ARBA" id="ARBA00004141"/>
    </source>
</evidence>
<accession>A0A6A6QJM8</accession>
<organism evidence="6 7">
    <name type="scientific">Lophium mytilinum</name>
    <dbReference type="NCBI Taxonomy" id="390894"/>
    <lineage>
        <taxon>Eukaryota</taxon>
        <taxon>Fungi</taxon>
        <taxon>Dikarya</taxon>
        <taxon>Ascomycota</taxon>
        <taxon>Pezizomycotina</taxon>
        <taxon>Dothideomycetes</taxon>
        <taxon>Pleosporomycetidae</taxon>
        <taxon>Mytilinidiales</taxon>
        <taxon>Mytilinidiaceae</taxon>
        <taxon>Lophium</taxon>
    </lineage>
</organism>
<dbReference type="AlphaFoldDB" id="A0A6A6QJM8"/>
<feature type="transmembrane region" description="Helical" evidence="5">
    <location>
        <begin position="14"/>
        <end position="34"/>
    </location>
</feature>
<reference evidence="6" key="1">
    <citation type="journal article" date="2020" name="Stud. Mycol.">
        <title>101 Dothideomycetes genomes: a test case for predicting lifestyles and emergence of pathogens.</title>
        <authorList>
            <person name="Haridas S."/>
            <person name="Albert R."/>
            <person name="Binder M."/>
            <person name="Bloem J."/>
            <person name="Labutti K."/>
            <person name="Salamov A."/>
            <person name="Andreopoulos B."/>
            <person name="Baker S."/>
            <person name="Barry K."/>
            <person name="Bills G."/>
            <person name="Bluhm B."/>
            <person name="Cannon C."/>
            <person name="Castanera R."/>
            <person name="Culley D."/>
            <person name="Daum C."/>
            <person name="Ezra D."/>
            <person name="Gonzalez J."/>
            <person name="Henrissat B."/>
            <person name="Kuo A."/>
            <person name="Liang C."/>
            <person name="Lipzen A."/>
            <person name="Lutzoni F."/>
            <person name="Magnuson J."/>
            <person name="Mondo S."/>
            <person name="Nolan M."/>
            <person name="Ohm R."/>
            <person name="Pangilinan J."/>
            <person name="Park H.-J."/>
            <person name="Ramirez L."/>
            <person name="Alfaro M."/>
            <person name="Sun H."/>
            <person name="Tritt A."/>
            <person name="Yoshinaga Y."/>
            <person name="Zwiers L.-H."/>
            <person name="Turgeon B."/>
            <person name="Goodwin S."/>
            <person name="Spatafora J."/>
            <person name="Crous P."/>
            <person name="Grigoriev I."/>
        </authorList>
    </citation>
    <scope>NUCLEOTIDE SEQUENCE</scope>
    <source>
        <strain evidence="6">CBS 269.34</strain>
    </source>
</reference>
<comment type="subcellular location">
    <subcellularLocation>
        <location evidence="1">Membrane</location>
        <topology evidence="1">Multi-pass membrane protein</topology>
    </subcellularLocation>
</comment>
<evidence type="ECO:0000256" key="5">
    <source>
        <dbReference type="SAM" id="Phobius"/>
    </source>
</evidence>
<evidence type="ECO:0000313" key="6">
    <source>
        <dbReference type="EMBL" id="KAF2492575.1"/>
    </source>
</evidence>
<feature type="transmembrane region" description="Helical" evidence="5">
    <location>
        <begin position="260"/>
        <end position="279"/>
    </location>
</feature>
<feature type="transmembrane region" description="Helical" evidence="5">
    <location>
        <begin position="194"/>
        <end position="211"/>
    </location>
</feature>
<feature type="transmembrane region" description="Helical" evidence="5">
    <location>
        <begin position="299"/>
        <end position="321"/>
    </location>
</feature>
<gene>
    <name evidence="6" type="ORF">BU16DRAFT_513753</name>
</gene>
<feature type="transmembrane region" description="Helical" evidence="5">
    <location>
        <begin position="231"/>
        <end position="248"/>
    </location>
</feature>
<feature type="transmembrane region" description="Helical" evidence="5">
    <location>
        <begin position="333"/>
        <end position="356"/>
    </location>
</feature>
<dbReference type="PANTHER" id="PTHR23294">
    <property type="entry name" value="ET TRANSLATION PRODUCT-RELATED"/>
    <property type="match status" value="1"/>
</dbReference>
<dbReference type="EMBL" id="MU004193">
    <property type="protein sequence ID" value="KAF2492575.1"/>
    <property type="molecule type" value="Genomic_DNA"/>
</dbReference>
<dbReference type="PANTHER" id="PTHR23294:SF59">
    <property type="entry name" value="UNC93-LIKE PROTEIN C922.05C"/>
    <property type="match status" value="1"/>
</dbReference>
<dbReference type="OrthoDB" id="196103at2759"/>
<feature type="transmembrane region" description="Helical" evidence="5">
    <location>
        <begin position="70"/>
        <end position="94"/>
    </location>
</feature>
<dbReference type="Proteomes" id="UP000799750">
    <property type="component" value="Unassembled WGS sequence"/>
</dbReference>
<dbReference type="SUPFAM" id="SSF103473">
    <property type="entry name" value="MFS general substrate transporter"/>
    <property type="match status" value="1"/>
</dbReference>
<sequence length="425" mass="45923">MGAGGGASPDISNAANAIVFGVLAVASPIVGAVANRITPRYALLIGTLGYTPYAAGLYCNDRFGTNWLLLFGAALLGISAAFLWVSSGAILLGYSEENRKGVAMSVKFGLQALGASIGGIISLALNLEKSWRGSVNNATYIVLMTIMTIGFPFALLLPSASRVQRTDGRKVVLKKQPSIRKEFSVLKKILKRPALLSLFPLYLYSQWFLSYQWQFNFAYFTVRARALNSTVFYLVGLLSALLMGQILDWRRFSRKTRARVGFGIILVTSGTSWILGQALQAHYTKTMPTLDWANDGYGLGAFLFTLWGASDPLITTYQYWLSGTLTNDLNETSFLAAVINTVGCVGSTFGFVVSALDINYDAACAINTGLFFASIPSLAWVAFTQVRETSYSSDVVDESGSQSEGLDSHRLEKGSQVVTGPVLEA</sequence>
<evidence type="ECO:0000313" key="7">
    <source>
        <dbReference type="Proteomes" id="UP000799750"/>
    </source>
</evidence>
<feature type="transmembrane region" description="Helical" evidence="5">
    <location>
        <begin position="106"/>
        <end position="125"/>
    </location>
</feature>
<keyword evidence="3 5" id="KW-1133">Transmembrane helix</keyword>
<feature type="transmembrane region" description="Helical" evidence="5">
    <location>
        <begin position="41"/>
        <end position="58"/>
    </location>
</feature>